<comment type="caution">
    <text evidence="10">The sequence shown here is derived from an EMBL/GenBank/DDBJ whole genome shotgun (WGS) entry which is preliminary data.</text>
</comment>
<dbReference type="RefSeq" id="WP_125596503.1">
    <property type="nucleotide sequence ID" value="NZ_JBHSSM010000005.1"/>
</dbReference>
<dbReference type="Proteomes" id="UP001596310">
    <property type="component" value="Unassembled WGS sequence"/>
</dbReference>
<evidence type="ECO:0000256" key="4">
    <source>
        <dbReference type="ARBA" id="ARBA00022519"/>
    </source>
</evidence>
<dbReference type="InterPro" id="IPR007272">
    <property type="entry name" value="Sulf_transp_TsuA/YedE"/>
</dbReference>
<reference evidence="11" key="1">
    <citation type="journal article" date="2019" name="Int. J. Syst. Evol. Microbiol.">
        <title>The Global Catalogue of Microorganisms (GCM) 10K type strain sequencing project: providing services to taxonomists for standard genome sequencing and annotation.</title>
        <authorList>
            <consortium name="The Broad Institute Genomics Platform"/>
            <consortium name="The Broad Institute Genome Sequencing Center for Infectious Disease"/>
            <person name="Wu L."/>
            <person name="Ma J."/>
        </authorList>
    </citation>
    <scope>NUCLEOTIDE SEQUENCE [LARGE SCALE GENOMIC DNA]</scope>
    <source>
        <strain evidence="11">CCM 8897</strain>
    </source>
</reference>
<evidence type="ECO:0000256" key="1">
    <source>
        <dbReference type="ARBA" id="ARBA00004429"/>
    </source>
</evidence>
<evidence type="ECO:0000256" key="8">
    <source>
        <dbReference type="ARBA" id="ARBA00035655"/>
    </source>
</evidence>
<dbReference type="Pfam" id="PF04143">
    <property type="entry name" value="Sulf_transp"/>
    <property type="match status" value="1"/>
</dbReference>
<feature type="transmembrane region" description="Helical" evidence="9">
    <location>
        <begin position="188"/>
        <end position="210"/>
    </location>
</feature>
<keyword evidence="4" id="KW-0997">Cell inner membrane</keyword>
<feature type="transmembrane region" description="Helical" evidence="9">
    <location>
        <begin position="321"/>
        <end position="342"/>
    </location>
</feature>
<evidence type="ECO:0000256" key="5">
    <source>
        <dbReference type="ARBA" id="ARBA00022692"/>
    </source>
</evidence>
<name>A0ABW1UKH9_9LACO</name>
<organism evidence="10 11">
    <name type="scientific">Lapidilactobacillus achengensis</name>
    <dbReference type="NCBI Taxonomy" id="2486000"/>
    <lineage>
        <taxon>Bacteria</taxon>
        <taxon>Bacillati</taxon>
        <taxon>Bacillota</taxon>
        <taxon>Bacilli</taxon>
        <taxon>Lactobacillales</taxon>
        <taxon>Lactobacillaceae</taxon>
        <taxon>Lapidilactobacillus</taxon>
    </lineage>
</organism>
<keyword evidence="5 9" id="KW-0812">Transmembrane</keyword>
<feature type="transmembrane region" description="Helical" evidence="9">
    <location>
        <begin position="137"/>
        <end position="155"/>
    </location>
</feature>
<evidence type="ECO:0000256" key="6">
    <source>
        <dbReference type="ARBA" id="ARBA00022989"/>
    </source>
</evidence>
<dbReference type="EMBL" id="JBHSSM010000005">
    <property type="protein sequence ID" value="MFC6314163.1"/>
    <property type="molecule type" value="Genomic_DNA"/>
</dbReference>
<keyword evidence="7 9" id="KW-0472">Membrane</keyword>
<gene>
    <name evidence="10" type="ORF">ACFQHW_01080</name>
</gene>
<feature type="transmembrane region" description="Helical" evidence="9">
    <location>
        <begin position="391"/>
        <end position="412"/>
    </location>
</feature>
<evidence type="ECO:0000256" key="7">
    <source>
        <dbReference type="ARBA" id="ARBA00023136"/>
    </source>
</evidence>
<comment type="subcellular location">
    <subcellularLocation>
        <location evidence="1">Cell inner membrane</location>
        <topology evidence="1">Multi-pass membrane protein</topology>
    </subcellularLocation>
</comment>
<feature type="transmembrane region" description="Helical" evidence="9">
    <location>
        <begin position="7"/>
        <end position="24"/>
    </location>
</feature>
<feature type="transmembrane region" description="Helical" evidence="9">
    <location>
        <begin position="30"/>
        <end position="48"/>
    </location>
</feature>
<keyword evidence="11" id="KW-1185">Reference proteome</keyword>
<feature type="transmembrane region" description="Helical" evidence="9">
    <location>
        <begin position="106"/>
        <end position="125"/>
    </location>
</feature>
<evidence type="ECO:0000313" key="11">
    <source>
        <dbReference type="Proteomes" id="UP001596310"/>
    </source>
</evidence>
<comment type="similarity">
    <text evidence="8">Belongs to the TsuA/YedE (TC 9.B.102) family.</text>
</comment>
<keyword evidence="6 9" id="KW-1133">Transmembrane helix</keyword>
<protein>
    <submittedName>
        <fullName evidence="10">YeeE/YedE family protein</fullName>
    </submittedName>
</protein>
<dbReference type="PANTHER" id="PTHR30574:SF1">
    <property type="entry name" value="SULPHUR TRANSPORT DOMAIN-CONTAINING PROTEIN"/>
    <property type="match status" value="1"/>
</dbReference>
<dbReference type="PANTHER" id="PTHR30574">
    <property type="entry name" value="INNER MEMBRANE PROTEIN YEDE"/>
    <property type="match status" value="1"/>
</dbReference>
<feature type="transmembrane region" description="Helical" evidence="9">
    <location>
        <begin position="264"/>
        <end position="282"/>
    </location>
</feature>
<evidence type="ECO:0000256" key="3">
    <source>
        <dbReference type="ARBA" id="ARBA00022475"/>
    </source>
</evidence>
<keyword evidence="3" id="KW-1003">Cell membrane</keyword>
<sequence>MKHLDRILGFGLLLILLVGAPFVLPTNMHYIRLLFGLALGYILSRSYTGFAGSVNRAYNTGSTKLMRTLMFMFFITSVAVAGFLMLEPDVTKYSLWVNPINFGLLLGGLLFGFGMSFSSCCASGVMTDLATDLPRAGVTLVFFTLGVFLGFPLQATQSWVKDSWFTTATGAKYSNGVFMPDWFKGGILNGYLGAVIITGIFCAIVTYLAYRYEKKRRNAQTYRGVLSERAQDANYENKVAEFELKSDHTYDVLFTRPWTLKQGAVGLTIIFILMMALTKSGWGASTPYGFWFGKVLNIFGVSGASLAAFTHQSAEVFTGSWLSNAMTVQDFGIFLGAAVFILTSGLFKETIHAVPSLTVKTTVMYALGGFTMGFGTRLANGCNVGALYSPIAQFSLSGWIFLIVLVLGGIIGNRVSQAVYGD</sequence>
<accession>A0ABW1UKH9</accession>
<evidence type="ECO:0000256" key="2">
    <source>
        <dbReference type="ARBA" id="ARBA00022448"/>
    </source>
</evidence>
<feature type="transmembrane region" description="Helical" evidence="9">
    <location>
        <begin position="69"/>
        <end position="86"/>
    </location>
</feature>
<feature type="transmembrane region" description="Helical" evidence="9">
    <location>
        <begin position="362"/>
        <end position="379"/>
    </location>
</feature>
<keyword evidence="2" id="KW-0813">Transport</keyword>
<proteinExistence type="inferred from homology"/>
<evidence type="ECO:0000313" key="10">
    <source>
        <dbReference type="EMBL" id="MFC6314163.1"/>
    </source>
</evidence>
<evidence type="ECO:0000256" key="9">
    <source>
        <dbReference type="SAM" id="Phobius"/>
    </source>
</evidence>